<dbReference type="Pfam" id="PF13472">
    <property type="entry name" value="Lipase_GDSL_2"/>
    <property type="match status" value="1"/>
</dbReference>
<dbReference type="Proteomes" id="UP000183610">
    <property type="component" value="Unassembled WGS sequence"/>
</dbReference>
<dbReference type="InterPro" id="IPR051532">
    <property type="entry name" value="Ester_Hydrolysis_Enzymes"/>
</dbReference>
<gene>
    <name evidence="2" type="ORF">SAMN05421782_11184</name>
</gene>
<dbReference type="SUPFAM" id="SSF52266">
    <property type="entry name" value="SGNH hydrolase"/>
    <property type="match status" value="1"/>
</dbReference>
<dbReference type="PANTHER" id="PTHR30383">
    <property type="entry name" value="THIOESTERASE 1/PROTEASE 1/LYSOPHOSPHOLIPASE L1"/>
    <property type="match status" value="1"/>
</dbReference>
<dbReference type="GO" id="GO:0006629">
    <property type="term" value="P:lipid metabolic process"/>
    <property type="evidence" value="ECO:0007669"/>
    <property type="project" value="InterPro"/>
</dbReference>
<comment type="caution">
    <text evidence="2">The sequence shown here is derived from an EMBL/GenBank/DDBJ whole genome shotgun (WGS) entry which is preliminary data.</text>
</comment>
<sequence length="198" mass="22038">MKKKLLFLGDSVTDAGRDFADGYDLGQGYVKYITDSLKTEDVTVLNRGVSANRVVDLHRRLDADAIELAPDVVTILIGINDTWFSFSRWEDTSVTAFKEVYRVILTRIKAETKAEIVLMEPFVLPYPEDRKAWRGDLDPKIGAVRELAAEFGATLIPLDGLMNALAVKHGPTYLAEDGVHPTKSGHEAIASIWLEFTK</sequence>
<name>A0AAX2DRS8_LISIV</name>
<dbReference type="EMBL" id="FNMX01000011">
    <property type="protein sequence ID" value="SDX13456.1"/>
    <property type="molecule type" value="Genomic_DNA"/>
</dbReference>
<dbReference type="GO" id="GO:0004622">
    <property type="term" value="F:phosphatidylcholine lysophospholipase activity"/>
    <property type="evidence" value="ECO:0007669"/>
    <property type="project" value="TreeGrafter"/>
</dbReference>
<evidence type="ECO:0000313" key="3">
    <source>
        <dbReference type="Proteomes" id="UP000183610"/>
    </source>
</evidence>
<dbReference type="InterPro" id="IPR008265">
    <property type="entry name" value="Lipase_GDSL_AS"/>
</dbReference>
<organism evidence="2 3">
    <name type="scientific">Listeria ivanovii</name>
    <dbReference type="NCBI Taxonomy" id="1638"/>
    <lineage>
        <taxon>Bacteria</taxon>
        <taxon>Bacillati</taxon>
        <taxon>Bacillota</taxon>
        <taxon>Bacilli</taxon>
        <taxon>Bacillales</taxon>
        <taxon>Listeriaceae</taxon>
        <taxon>Listeria</taxon>
    </lineage>
</organism>
<dbReference type="InterPro" id="IPR013830">
    <property type="entry name" value="SGNH_hydro"/>
</dbReference>
<reference evidence="2 3" key="1">
    <citation type="submission" date="2016-10" db="EMBL/GenBank/DDBJ databases">
        <authorList>
            <person name="Varghese N."/>
            <person name="Submissions S."/>
        </authorList>
    </citation>
    <scope>NUCLEOTIDE SEQUENCE [LARGE SCALE GENOMIC DNA]</scope>
    <source>
        <strain evidence="2 3">ATCC 49954</strain>
    </source>
</reference>
<evidence type="ECO:0000259" key="1">
    <source>
        <dbReference type="Pfam" id="PF13472"/>
    </source>
</evidence>
<protein>
    <submittedName>
        <fullName evidence="2">Lysophospholipase L1</fullName>
    </submittedName>
</protein>
<accession>A0AAX2DRS8</accession>
<evidence type="ECO:0000313" key="2">
    <source>
        <dbReference type="EMBL" id="SDX13456.1"/>
    </source>
</evidence>
<dbReference type="Gene3D" id="3.40.50.1110">
    <property type="entry name" value="SGNH hydrolase"/>
    <property type="match status" value="1"/>
</dbReference>
<dbReference type="InterPro" id="IPR036514">
    <property type="entry name" value="SGNH_hydro_sf"/>
</dbReference>
<dbReference type="PROSITE" id="PS01098">
    <property type="entry name" value="LIPASE_GDSL_SER"/>
    <property type="match status" value="1"/>
</dbReference>
<feature type="domain" description="SGNH hydrolase-type esterase" evidence="1">
    <location>
        <begin position="7"/>
        <end position="188"/>
    </location>
</feature>
<dbReference type="PANTHER" id="PTHR30383:SF5">
    <property type="entry name" value="SGNH HYDROLASE-TYPE ESTERASE DOMAIN-CONTAINING PROTEIN"/>
    <property type="match status" value="1"/>
</dbReference>
<proteinExistence type="predicted"/>
<dbReference type="AlphaFoldDB" id="A0AAX2DRS8"/>
<dbReference type="CDD" id="cd01834">
    <property type="entry name" value="SGNH_hydrolase_like_2"/>
    <property type="match status" value="1"/>
</dbReference>
<dbReference type="RefSeq" id="WP_003718591.1">
    <property type="nucleotide sequence ID" value="NZ_FNMX01000011.1"/>
</dbReference>